<evidence type="ECO:0000256" key="2">
    <source>
        <dbReference type="SAM" id="MobiDB-lite"/>
    </source>
</evidence>
<dbReference type="Gene3D" id="2.60.40.10">
    <property type="entry name" value="Immunoglobulins"/>
    <property type="match status" value="2"/>
</dbReference>
<dbReference type="InterPro" id="IPR036179">
    <property type="entry name" value="Ig-like_dom_sf"/>
</dbReference>
<evidence type="ECO:0000313" key="7">
    <source>
        <dbReference type="Proteomes" id="UP000075880"/>
    </source>
</evidence>
<dbReference type="AlphaFoldDB" id="A0AAG5DHW7"/>
<dbReference type="PANTHER" id="PTHR45889:SF8">
    <property type="entry name" value="IG-LIKE DOMAIN-CONTAINING PROTEIN"/>
    <property type="match status" value="1"/>
</dbReference>
<dbReference type="CDD" id="cd00096">
    <property type="entry name" value="Ig"/>
    <property type="match status" value="1"/>
</dbReference>
<feature type="signal peptide" evidence="4">
    <location>
        <begin position="1"/>
        <end position="26"/>
    </location>
</feature>
<sequence length="556" mass="59503">MSSKMQTLFLTSLLAAFAAFTAFASAQVVDTEPRMITVVENQENVNLHCRIGRSTNLCLIQVPGFAQFSASPTEPSPVAGLKYFGEGYERGSCGVTIERVTADNSGNMTCTLLVGGKTVMGAIEIVVAFPPEQPFIEARSANLDQVVVDSKLTFDCEAARGNPAATISWFLDNEQIYEGVRPVEPEENFDEVSGKRFFTARSSLTRSIRAEDNGKRLTCQAEHMAYPKGASRTDLVLNVNFQPQALPDQTVYGLQLGRTATASLVINANPPPIVMWNIDGVDYHQGSENGRYAVAIPEALGNNRYNVTLTIAGLTLEDLSKMYTLRASNSFGVEEYRVMLRSQDEVINESSGVGIGEIVGLVLAVLIVLTAVALILVARATGRWCFRGKGSSTSTSAAKIGETSDTESAEMKQPVSKAQRFVNLFSLRGQPTSASERPENGAPELADEQDGKPTEQSPSKAVKDDQTLVYAELELKPAEISFVNKPPASNESTEYAEILYVQQGGAAGAAEGETTPTTATSQARTNSGEDNRPVIDGSAPVKPSTKGDKAGGSVGK</sequence>
<feature type="compositionally biased region" description="Low complexity" evidence="2">
    <location>
        <begin position="508"/>
        <end position="520"/>
    </location>
</feature>
<feature type="region of interest" description="Disordered" evidence="2">
    <location>
        <begin position="429"/>
        <end position="465"/>
    </location>
</feature>
<evidence type="ECO:0000256" key="3">
    <source>
        <dbReference type="SAM" id="Phobius"/>
    </source>
</evidence>
<dbReference type="InterPro" id="IPR007110">
    <property type="entry name" value="Ig-like_dom"/>
</dbReference>
<dbReference type="Proteomes" id="UP000075880">
    <property type="component" value="Unassembled WGS sequence"/>
</dbReference>
<evidence type="ECO:0000313" key="6">
    <source>
        <dbReference type="EnsemblMetazoa" id="ENSAATROPP010474"/>
    </source>
</evidence>
<accession>A0AAG5DHW7</accession>
<dbReference type="PROSITE" id="PS50835">
    <property type="entry name" value="IG_LIKE"/>
    <property type="match status" value="1"/>
</dbReference>
<feature type="transmembrane region" description="Helical" evidence="3">
    <location>
        <begin position="358"/>
        <end position="378"/>
    </location>
</feature>
<feature type="chain" id="PRO_5042506157" description="Ig-like domain-containing protein" evidence="4">
    <location>
        <begin position="27"/>
        <end position="556"/>
    </location>
</feature>
<evidence type="ECO:0000259" key="5">
    <source>
        <dbReference type="PROSITE" id="PS50835"/>
    </source>
</evidence>
<feature type="region of interest" description="Disordered" evidence="2">
    <location>
        <begin position="389"/>
        <end position="415"/>
    </location>
</feature>
<evidence type="ECO:0000256" key="1">
    <source>
        <dbReference type="ARBA" id="ARBA00023157"/>
    </source>
</evidence>
<keyword evidence="3" id="KW-0812">Transmembrane</keyword>
<feature type="region of interest" description="Disordered" evidence="2">
    <location>
        <begin position="505"/>
        <end position="556"/>
    </location>
</feature>
<keyword evidence="3" id="KW-1133">Transmembrane helix</keyword>
<organism evidence="6 7">
    <name type="scientific">Anopheles atroparvus</name>
    <name type="common">European mosquito</name>
    <dbReference type="NCBI Taxonomy" id="41427"/>
    <lineage>
        <taxon>Eukaryota</taxon>
        <taxon>Metazoa</taxon>
        <taxon>Ecdysozoa</taxon>
        <taxon>Arthropoda</taxon>
        <taxon>Hexapoda</taxon>
        <taxon>Insecta</taxon>
        <taxon>Pterygota</taxon>
        <taxon>Neoptera</taxon>
        <taxon>Endopterygota</taxon>
        <taxon>Diptera</taxon>
        <taxon>Nematocera</taxon>
        <taxon>Culicoidea</taxon>
        <taxon>Culicidae</taxon>
        <taxon>Anophelinae</taxon>
        <taxon>Anopheles</taxon>
    </lineage>
</organism>
<reference evidence="6" key="1">
    <citation type="submission" date="2024-04" db="UniProtKB">
        <authorList>
            <consortium name="EnsemblMetazoa"/>
        </authorList>
    </citation>
    <scope>IDENTIFICATION</scope>
    <source>
        <strain evidence="6">EBRO</strain>
    </source>
</reference>
<proteinExistence type="predicted"/>
<dbReference type="Pfam" id="PF08205">
    <property type="entry name" value="C2-set_2"/>
    <property type="match status" value="1"/>
</dbReference>
<protein>
    <recommendedName>
        <fullName evidence="5">Ig-like domain-containing protein</fullName>
    </recommendedName>
</protein>
<dbReference type="InterPro" id="IPR013783">
    <property type="entry name" value="Ig-like_fold"/>
</dbReference>
<keyword evidence="1" id="KW-1015">Disulfide bond</keyword>
<dbReference type="SUPFAM" id="SSF48726">
    <property type="entry name" value="Immunoglobulin"/>
    <property type="match status" value="2"/>
</dbReference>
<keyword evidence="4" id="KW-0732">Signal</keyword>
<feature type="domain" description="Ig-like" evidence="5">
    <location>
        <begin position="134"/>
        <end position="238"/>
    </location>
</feature>
<keyword evidence="7" id="KW-1185">Reference proteome</keyword>
<evidence type="ECO:0000256" key="4">
    <source>
        <dbReference type="SAM" id="SignalP"/>
    </source>
</evidence>
<dbReference type="InterPro" id="IPR013162">
    <property type="entry name" value="CD80_C2-set"/>
</dbReference>
<dbReference type="EnsemblMetazoa" id="ENSAATROPT011578">
    <property type="protein sequence ID" value="ENSAATROPP010474"/>
    <property type="gene ID" value="ENSAATROPG009422"/>
</dbReference>
<keyword evidence="3" id="KW-0472">Membrane</keyword>
<dbReference type="PANTHER" id="PTHR45889">
    <property type="entry name" value="IG-LIKE DOMAIN-CONTAINING PROTEIN"/>
    <property type="match status" value="1"/>
</dbReference>
<name>A0AAG5DHW7_ANOAO</name>